<comment type="caution">
    <text evidence="1">The sequence shown here is derived from an EMBL/GenBank/DDBJ whole genome shotgun (WGS) entry which is preliminary data.</text>
</comment>
<gene>
    <name evidence="1" type="ORF">COT97_00920</name>
</gene>
<sequence length="101" mass="11862">MKINLEQFGIQKDYELKDADHQRQFLGLLKKVDTSYKSFEALNYDIKFITSVIELLSKIKAWSNEEIMLEIENKNQNNHWDFDRILLGPLIRSGMNQLSVG</sequence>
<accession>A0A2H0V5Y7</accession>
<dbReference type="AlphaFoldDB" id="A0A2H0V5Y7"/>
<name>A0A2H0V5Y7_9BACT</name>
<reference evidence="2" key="1">
    <citation type="submission" date="2017-09" db="EMBL/GenBank/DDBJ databases">
        <title>Depth-based differentiation of microbial function through sediment-hosted aquifers and enrichment of novel symbionts in the deep terrestrial subsurface.</title>
        <authorList>
            <person name="Probst A.J."/>
            <person name="Ladd B."/>
            <person name="Jarett J.K."/>
            <person name="Geller-Mcgrath D.E."/>
            <person name="Sieber C.M.K."/>
            <person name="Emerson J.B."/>
            <person name="Anantharaman K."/>
            <person name="Thomas B.C."/>
            <person name="Malmstrom R."/>
            <person name="Stieglmeier M."/>
            <person name="Klingl A."/>
            <person name="Woyke T."/>
            <person name="Ryan C.M."/>
            <person name="Banfield J.F."/>
        </authorList>
    </citation>
    <scope>NUCLEOTIDE SEQUENCE [LARGE SCALE GENOMIC DNA]</scope>
</reference>
<dbReference type="Proteomes" id="UP000229901">
    <property type="component" value="Unassembled WGS sequence"/>
</dbReference>
<protein>
    <submittedName>
        <fullName evidence="1">Uncharacterized protein</fullName>
    </submittedName>
</protein>
<evidence type="ECO:0000313" key="1">
    <source>
        <dbReference type="EMBL" id="PIR94493.1"/>
    </source>
</evidence>
<evidence type="ECO:0000313" key="2">
    <source>
        <dbReference type="Proteomes" id="UP000229901"/>
    </source>
</evidence>
<proteinExistence type="predicted"/>
<organism evidence="1 2">
    <name type="scientific">Candidatus Falkowbacteria bacterium CG10_big_fil_rev_8_21_14_0_10_39_11</name>
    <dbReference type="NCBI Taxonomy" id="1974565"/>
    <lineage>
        <taxon>Bacteria</taxon>
        <taxon>Candidatus Falkowiibacteriota</taxon>
    </lineage>
</organism>
<dbReference type="EMBL" id="PFAP01000004">
    <property type="protein sequence ID" value="PIR94493.1"/>
    <property type="molecule type" value="Genomic_DNA"/>
</dbReference>